<dbReference type="STRING" id="1754190.A0A1Y2A8T1"/>
<dbReference type="GO" id="GO:0003735">
    <property type="term" value="F:structural constituent of ribosome"/>
    <property type="evidence" value="ECO:0007669"/>
    <property type="project" value="InterPro"/>
</dbReference>
<dbReference type="SMART" id="SM01413">
    <property type="entry name" value="Ribosomal_S19e"/>
    <property type="match status" value="1"/>
</dbReference>
<reference evidence="4 5" key="1">
    <citation type="submission" date="2016-08" db="EMBL/GenBank/DDBJ databases">
        <title>A Parts List for Fungal Cellulosomes Revealed by Comparative Genomics.</title>
        <authorList>
            <consortium name="DOE Joint Genome Institute"/>
            <person name="Haitjema C.H."/>
            <person name="Gilmore S.P."/>
            <person name="Henske J.K."/>
            <person name="Solomon K.V."/>
            <person name="De Groot R."/>
            <person name="Kuo A."/>
            <person name="Mondo S.J."/>
            <person name="Salamov A.A."/>
            <person name="Labutti K."/>
            <person name="Zhao Z."/>
            <person name="Chiniquy J."/>
            <person name="Barry K."/>
            <person name="Brewer H.M."/>
            <person name="Purvine S.O."/>
            <person name="Wright A.T."/>
            <person name="Boxma B."/>
            <person name="Van Alen T."/>
            <person name="Hackstein J.H."/>
            <person name="Baker S.E."/>
            <person name="Grigoriev I.V."/>
            <person name="O'Malley M.A."/>
        </authorList>
    </citation>
    <scope>NUCLEOTIDE SEQUENCE [LARGE SCALE GENOMIC DNA]</scope>
    <source>
        <strain evidence="4 5">G1</strain>
    </source>
</reference>
<keyword evidence="2 4" id="KW-0689">Ribosomal protein</keyword>
<gene>
    <name evidence="4" type="ORF">LY90DRAFT_435571</name>
</gene>
<dbReference type="OrthoDB" id="428974at2759"/>
<evidence type="ECO:0000313" key="5">
    <source>
        <dbReference type="Proteomes" id="UP000193920"/>
    </source>
</evidence>
<keyword evidence="5" id="KW-1185">Reference proteome</keyword>
<dbReference type="PANTHER" id="PTHR11710">
    <property type="entry name" value="40S RIBOSOMAL PROTEIN S19"/>
    <property type="match status" value="1"/>
</dbReference>
<evidence type="ECO:0000256" key="3">
    <source>
        <dbReference type="ARBA" id="ARBA00023274"/>
    </source>
</evidence>
<dbReference type="PANTHER" id="PTHR11710:SF0">
    <property type="entry name" value="40S RIBOSOMAL PROTEIN S19"/>
    <property type="match status" value="1"/>
</dbReference>
<dbReference type="InterPro" id="IPR036390">
    <property type="entry name" value="WH_DNA-bd_sf"/>
</dbReference>
<dbReference type="GO" id="GO:0022627">
    <property type="term" value="C:cytosolic small ribosomal subunit"/>
    <property type="evidence" value="ECO:0007669"/>
    <property type="project" value="TreeGrafter"/>
</dbReference>
<dbReference type="Gene3D" id="1.10.10.10">
    <property type="entry name" value="Winged helix-like DNA-binding domain superfamily/Winged helix DNA-binding domain"/>
    <property type="match status" value="1"/>
</dbReference>
<accession>A0A1Y2A8T1</accession>
<keyword evidence="3" id="KW-0687">Ribonucleoprotein</keyword>
<dbReference type="Pfam" id="PF01090">
    <property type="entry name" value="Ribosomal_S19e"/>
    <property type="match status" value="1"/>
</dbReference>
<protein>
    <submittedName>
        <fullName evidence="4">40S ribosomal protein S19-A</fullName>
    </submittedName>
</protein>
<dbReference type="GO" id="GO:0006412">
    <property type="term" value="P:translation"/>
    <property type="evidence" value="ECO:0007669"/>
    <property type="project" value="InterPro"/>
</dbReference>
<comment type="similarity">
    <text evidence="1">Belongs to the eukaryotic ribosomal protein eS19 family.</text>
</comment>
<name>A0A1Y2A8T1_9FUNG</name>
<sequence>MVKEITVRDINSQIFVKAYATHLKNSGKMTSPKYVDRRMTSVKKYSINENDLYYIKAASIARHFYLRSNVGIGSLYKSYGGSSRHSIHSTSSLSYNPTTDSGNTIRKIIENLEVMGILEKDYYGGRRLSQKGRKSLDSEAIQIFQENGYKQ</sequence>
<dbReference type="InterPro" id="IPR036388">
    <property type="entry name" value="WH-like_DNA-bd_sf"/>
</dbReference>
<proteinExistence type="inferred from homology"/>
<evidence type="ECO:0000256" key="2">
    <source>
        <dbReference type="ARBA" id="ARBA00022980"/>
    </source>
</evidence>
<dbReference type="FunFam" id="1.10.10.10:FF:000118">
    <property type="entry name" value="40S ribosomal protein S19"/>
    <property type="match status" value="1"/>
</dbReference>
<dbReference type="InterPro" id="IPR001266">
    <property type="entry name" value="Ribosomal_eS19"/>
</dbReference>
<organism evidence="4 5">
    <name type="scientific">Neocallimastix californiae</name>
    <dbReference type="NCBI Taxonomy" id="1754190"/>
    <lineage>
        <taxon>Eukaryota</taxon>
        <taxon>Fungi</taxon>
        <taxon>Fungi incertae sedis</taxon>
        <taxon>Chytridiomycota</taxon>
        <taxon>Chytridiomycota incertae sedis</taxon>
        <taxon>Neocallimastigomycetes</taxon>
        <taxon>Neocallimastigales</taxon>
        <taxon>Neocallimastigaceae</taxon>
        <taxon>Neocallimastix</taxon>
    </lineage>
</organism>
<evidence type="ECO:0000256" key="1">
    <source>
        <dbReference type="ARBA" id="ARBA00010014"/>
    </source>
</evidence>
<dbReference type="AlphaFoldDB" id="A0A1Y2A8T1"/>
<dbReference type="SUPFAM" id="SSF46785">
    <property type="entry name" value="Winged helix' DNA-binding domain"/>
    <property type="match status" value="1"/>
</dbReference>
<dbReference type="Proteomes" id="UP000193920">
    <property type="component" value="Unassembled WGS sequence"/>
</dbReference>
<dbReference type="GO" id="GO:0003723">
    <property type="term" value="F:RNA binding"/>
    <property type="evidence" value="ECO:0007669"/>
    <property type="project" value="TreeGrafter"/>
</dbReference>
<dbReference type="EMBL" id="MCOG01000319">
    <property type="protein sequence ID" value="ORY18445.1"/>
    <property type="molecule type" value="Genomic_DNA"/>
</dbReference>
<dbReference type="GO" id="GO:0000028">
    <property type="term" value="P:ribosomal small subunit assembly"/>
    <property type="evidence" value="ECO:0007669"/>
    <property type="project" value="TreeGrafter"/>
</dbReference>
<evidence type="ECO:0000313" key="4">
    <source>
        <dbReference type="EMBL" id="ORY18445.1"/>
    </source>
</evidence>
<comment type="caution">
    <text evidence="4">The sequence shown here is derived from an EMBL/GenBank/DDBJ whole genome shotgun (WGS) entry which is preliminary data.</text>
</comment>